<keyword evidence="3" id="KW-1185">Reference proteome</keyword>
<dbReference type="AlphaFoldDB" id="A0A178DGT8"/>
<dbReference type="PANTHER" id="PTHR34502">
    <property type="entry name" value="DUF6594 DOMAIN-CONTAINING PROTEIN-RELATED"/>
    <property type="match status" value="1"/>
</dbReference>
<evidence type="ECO:0000313" key="3">
    <source>
        <dbReference type="Proteomes" id="UP000185904"/>
    </source>
</evidence>
<comment type="caution">
    <text evidence="2">The sequence shown here is derived from an EMBL/GenBank/DDBJ whole genome shotgun (WGS) entry which is preliminary data.</text>
</comment>
<dbReference type="Proteomes" id="UP000185904">
    <property type="component" value="Unassembled WGS sequence"/>
</dbReference>
<reference evidence="2 3" key="1">
    <citation type="submission" date="2016-03" db="EMBL/GenBank/DDBJ databases">
        <title>The draft genome sequence of Fonsecaea nubica causative agent of cutaneous subcutaneous infection in human host.</title>
        <authorList>
            <person name="Costa F."/>
            <person name="Sybren D.H."/>
            <person name="Raittz R.T."/>
            <person name="Weiss V.A."/>
            <person name="Leao A.C."/>
            <person name="Gomes R."/>
            <person name="De Souza E.M."/>
            <person name="Pedrosa F.O."/>
            <person name="Steffens M.B."/>
            <person name="Bombassaro A."/>
            <person name="Tadra-Sfeir M.Z."/>
            <person name="Moreno L.F."/>
            <person name="Najafzadeh M.J."/>
            <person name="Felipe M.S."/>
            <person name="Teixeira M."/>
            <person name="Sun J."/>
            <person name="Xi L."/>
            <person name="Castro M.A."/>
            <person name="Vicente V.A."/>
        </authorList>
    </citation>
    <scope>NUCLEOTIDE SEQUENCE [LARGE SCALE GENOMIC DNA]</scope>
    <source>
        <strain evidence="2 3">CBS 269.64</strain>
    </source>
</reference>
<accession>A0A178DGT8</accession>
<dbReference type="OrthoDB" id="3533814at2759"/>
<name>A0A178DGT8_9EURO</name>
<protein>
    <recommendedName>
        <fullName evidence="1">DUF6594 domain-containing protein</fullName>
    </recommendedName>
</protein>
<evidence type="ECO:0000313" key="2">
    <source>
        <dbReference type="EMBL" id="OAL40534.1"/>
    </source>
</evidence>
<evidence type="ECO:0000259" key="1">
    <source>
        <dbReference type="Pfam" id="PF20237"/>
    </source>
</evidence>
<sequence>MEGYTKIASFMGLHPESAQVLRFSDLNLQNILYLQAEIYGLREDLRKIEAQTQNASSDDLKDFALDWFTLASTQDENGRVNQQWQKFLQLRPLLKEYSIHPISCI</sequence>
<dbReference type="RefSeq" id="XP_022505546.1">
    <property type="nucleotide sequence ID" value="XM_022638581.1"/>
</dbReference>
<organism evidence="2 3">
    <name type="scientific">Fonsecaea nubica</name>
    <dbReference type="NCBI Taxonomy" id="856822"/>
    <lineage>
        <taxon>Eukaryota</taxon>
        <taxon>Fungi</taxon>
        <taxon>Dikarya</taxon>
        <taxon>Ascomycota</taxon>
        <taxon>Pezizomycotina</taxon>
        <taxon>Eurotiomycetes</taxon>
        <taxon>Chaetothyriomycetidae</taxon>
        <taxon>Chaetothyriales</taxon>
        <taxon>Herpotrichiellaceae</taxon>
        <taxon>Fonsecaea</taxon>
    </lineage>
</organism>
<dbReference type="PANTHER" id="PTHR34502:SF5">
    <property type="entry name" value="DUF6594 DOMAIN-CONTAINING PROTEIN"/>
    <property type="match status" value="1"/>
</dbReference>
<dbReference type="InterPro" id="IPR046529">
    <property type="entry name" value="DUF6594"/>
</dbReference>
<dbReference type="Pfam" id="PF20237">
    <property type="entry name" value="DUF6594"/>
    <property type="match status" value="1"/>
</dbReference>
<gene>
    <name evidence="2" type="ORF">AYO20_00270</name>
</gene>
<dbReference type="GeneID" id="34583697"/>
<feature type="domain" description="DUF6594" evidence="1">
    <location>
        <begin position="4"/>
        <end position="97"/>
    </location>
</feature>
<dbReference type="EMBL" id="LVCJ01000001">
    <property type="protein sequence ID" value="OAL40534.1"/>
    <property type="molecule type" value="Genomic_DNA"/>
</dbReference>
<proteinExistence type="predicted"/>